<evidence type="ECO:0000256" key="1">
    <source>
        <dbReference type="SAM" id="SignalP"/>
    </source>
</evidence>
<feature type="signal peptide" evidence="1">
    <location>
        <begin position="1"/>
        <end position="24"/>
    </location>
</feature>
<evidence type="ECO:0000313" key="3">
    <source>
        <dbReference type="Proteomes" id="UP000036850"/>
    </source>
</evidence>
<organism evidence="2 3">
    <name type="scientific">Pseudoalteromonas rubra</name>
    <dbReference type="NCBI Taxonomy" id="43658"/>
    <lineage>
        <taxon>Bacteria</taxon>
        <taxon>Pseudomonadati</taxon>
        <taxon>Pseudomonadota</taxon>
        <taxon>Gammaproteobacteria</taxon>
        <taxon>Alteromonadales</taxon>
        <taxon>Pseudoalteromonadaceae</taxon>
        <taxon>Pseudoalteromonas</taxon>
    </lineage>
</organism>
<dbReference type="AlphaFoldDB" id="A0A0L0EUR1"/>
<keyword evidence="1" id="KW-0732">Signal</keyword>
<gene>
    <name evidence="2" type="ORF">AC626_06465</name>
</gene>
<sequence>MFNSASQARVFTFAILCASPMCYASSQIDSLTVQDDIVRIELANPVQSRTPAACVASEYQQHWTLSLNTASGKASYALLVNAFEQQKPVTITGAGDCQDNPGIERIHSLRVQQKYSDDSVLYLYKGDGVTKLGRILKLEEGQQWEDLAVMIMPDEFSQNIKTVYPRRAFYKQDFTYYYRIHGCTGPKRINAVADRVYFNEQINEGRFFTVQLGQRTANESYLTAETGQCTNIHDRNYIQYAYEYEIQPATTPLCGPAPCQIKP</sequence>
<dbReference type="EMBL" id="LFZX01000033">
    <property type="protein sequence ID" value="KNC68156.1"/>
    <property type="molecule type" value="Genomic_DNA"/>
</dbReference>
<protein>
    <submittedName>
        <fullName evidence="2">Uncharacterized protein</fullName>
    </submittedName>
</protein>
<proteinExistence type="predicted"/>
<evidence type="ECO:0000313" key="2">
    <source>
        <dbReference type="EMBL" id="KNC68156.1"/>
    </source>
</evidence>
<feature type="chain" id="PRO_5005538365" evidence="1">
    <location>
        <begin position="25"/>
        <end position="263"/>
    </location>
</feature>
<accession>A0A0L0EUR1</accession>
<name>A0A0L0EUR1_9GAMM</name>
<dbReference type="PATRIC" id="fig|43658.6.peg.4653"/>
<comment type="caution">
    <text evidence="2">The sequence shown here is derived from an EMBL/GenBank/DDBJ whole genome shotgun (WGS) entry which is preliminary data.</text>
</comment>
<dbReference type="OrthoDB" id="6303542at2"/>
<dbReference type="Proteomes" id="UP000036850">
    <property type="component" value="Unassembled WGS sequence"/>
</dbReference>
<reference evidence="3" key="1">
    <citation type="submission" date="2015-07" db="EMBL/GenBank/DDBJ databases">
        <title>Draft genome sequence of a Pseudoalteromonas rubra strain, OCN096, isolated from Kaneohe Bay, Oahu, Hawaii.</title>
        <authorList>
            <person name="Beurmann S."/>
            <person name="Ushijima B."/>
            <person name="Belcaid M."/>
            <person name="Callahan S.M."/>
            <person name="Aeby G.S."/>
        </authorList>
    </citation>
    <scope>NUCLEOTIDE SEQUENCE [LARGE SCALE GENOMIC DNA]</scope>
    <source>
        <strain evidence="3">OCN096</strain>
    </source>
</reference>